<dbReference type="PIRSF" id="PIRSF001361">
    <property type="entry name" value="DAHP_synthase"/>
    <property type="match status" value="1"/>
</dbReference>
<evidence type="ECO:0000313" key="11">
    <source>
        <dbReference type="Proteomes" id="UP000321225"/>
    </source>
</evidence>
<gene>
    <name evidence="10" type="ORF">MAE01_16060</name>
</gene>
<protein>
    <recommendedName>
        <fullName evidence="8">Phospho-2-dehydro-3-deoxyheptonate aldolase</fullName>
        <ecNumber evidence="8">2.5.1.54</ecNumber>
    </recommendedName>
</protein>
<keyword evidence="4 8" id="KW-0028">Amino-acid biosynthesis</keyword>
<dbReference type="InterPro" id="IPR013785">
    <property type="entry name" value="Aldolase_TIM"/>
</dbReference>
<dbReference type="UniPathway" id="UPA00053">
    <property type="reaction ID" value="UER00084"/>
</dbReference>
<dbReference type="Pfam" id="PF00793">
    <property type="entry name" value="DAHP_synth_1"/>
    <property type="match status" value="1"/>
</dbReference>
<comment type="similarity">
    <text evidence="3 8">Belongs to the class-I DAHP synthase family.</text>
</comment>
<keyword evidence="6 8" id="KW-0057">Aromatic amino acid biosynthesis</keyword>
<comment type="caution">
    <text evidence="10">The sequence shown here is derived from an EMBL/GenBank/DDBJ whole genome shotgun (WGS) entry which is preliminary data.</text>
</comment>
<organism evidence="10 11">
    <name type="scientific">Microbacterium aerolatum</name>
    <dbReference type="NCBI Taxonomy" id="153731"/>
    <lineage>
        <taxon>Bacteria</taxon>
        <taxon>Bacillati</taxon>
        <taxon>Actinomycetota</taxon>
        <taxon>Actinomycetes</taxon>
        <taxon>Micrococcales</taxon>
        <taxon>Microbacteriaceae</taxon>
        <taxon>Microbacterium</taxon>
    </lineage>
</organism>
<evidence type="ECO:0000256" key="8">
    <source>
        <dbReference type="PIRNR" id="PIRNR001361"/>
    </source>
</evidence>
<evidence type="ECO:0000256" key="2">
    <source>
        <dbReference type="ARBA" id="ARBA00004688"/>
    </source>
</evidence>
<dbReference type="GO" id="GO:0009423">
    <property type="term" value="P:chorismate biosynthetic process"/>
    <property type="evidence" value="ECO:0007669"/>
    <property type="project" value="UniProtKB-UniPathway"/>
</dbReference>
<sequence>MSTIHATETTADLHVARFTTLPAPGDIADELPIGEERSALVARTRDEVRAIMAGEDDRLLVVAGPCSIHDTQAGLEYAGRLVRAAEEHRDDLLIVMRTYFEKPRTTVGWKGLINDPHLDGSHDIEAGLRMARGFLRDVTALGMPCATEFLEPISPQYTADLITWGAIGARTTESQIHRQLASGLSMPIGFKNGTDGGLQVALDAAAAASAPQAFLGIGADGRASLVSTTGNPDTSVILRGGADGPNYDAAHVAEAAARLDAAVLTPRVIVDASHANSGKDHVRQAVVAAELGAQIATEGAAIAGVMLESNLVAGAQKLDVSAGRTRLTYGQSVTDACMDWDATTGALAALAEGVRRRR</sequence>
<dbReference type="NCBIfam" id="NF009395">
    <property type="entry name" value="PRK12755.1"/>
    <property type="match status" value="1"/>
</dbReference>
<dbReference type="InterPro" id="IPR006219">
    <property type="entry name" value="DAHP_synth_1"/>
</dbReference>
<evidence type="ECO:0000256" key="3">
    <source>
        <dbReference type="ARBA" id="ARBA00007985"/>
    </source>
</evidence>
<evidence type="ECO:0000256" key="5">
    <source>
        <dbReference type="ARBA" id="ARBA00022679"/>
    </source>
</evidence>
<evidence type="ECO:0000256" key="4">
    <source>
        <dbReference type="ARBA" id="ARBA00022605"/>
    </source>
</evidence>
<evidence type="ECO:0000259" key="9">
    <source>
        <dbReference type="Pfam" id="PF00793"/>
    </source>
</evidence>
<dbReference type="Proteomes" id="UP000321225">
    <property type="component" value="Unassembled WGS sequence"/>
</dbReference>
<proteinExistence type="inferred from homology"/>
<keyword evidence="11" id="KW-1185">Reference proteome</keyword>
<dbReference type="OrthoDB" id="9807331at2"/>
<dbReference type="SUPFAM" id="SSF51569">
    <property type="entry name" value="Aldolase"/>
    <property type="match status" value="1"/>
</dbReference>
<dbReference type="NCBIfam" id="TIGR00034">
    <property type="entry name" value="aroFGH"/>
    <property type="match status" value="1"/>
</dbReference>
<evidence type="ECO:0000256" key="1">
    <source>
        <dbReference type="ARBA" id="ARBA00003726"/>
    </source>
</evidence>
<name>A0A511AE35_9MICO</name>
<evidence type="ECO:0000313" key="10">
    <source>
        <dbReference type="EMBL" id="GEK86430.1"/>
    </source>
</evidence>
<dbReference type="EMBL" id="BJUW01000006">
    <property type="protein sequence ID" value="GEK86430.1"/>
    <property type="molecule type" value="Genomic_DNA"/>
</dbReference>
<dbReference type="PANTHER" id="PTHR21225:SF12">
    <property type="entry name" value="PHOSPHO-2-DEHYDRO-3-DEOXYHEPTONATE ALDOLASE, TYROSINE-INHIBITED"/>
    <property type="match status" value="1"/>
</dbReference>
<dbReference type="GO" id="GO:0008652">
    <property type="term" value="P:amino acid biosynthetic process"/>
    <property type="evidence" value="ECO:0007669"/>
    <property type="project" value="UniProtKB-KW"/>
</dbReference>
<dbReference type="GO" id="GO:0009073">
    <property type="term" value="P:aromatic amino acid family biosynthetic process"/>
    <property type="evidence" value="ECO:0007669"/>
    <property type="project" value="UniProtKB-KW"/>
</dbReference>
<keyword evidence="5 8" id="KW-0808">Transferase</keyword>
<comment type="pathway">
    <text evidence="2 8">Metabolic intermediate biosynthesis; chorismate biosynthesis; chorismate from D-erythrose 4-phosphate and phosphoenolpyruvate: step 1/7.</text>
</comment>
<evidence type="ECO:0000256" key="6">
    <source>
        <dbReference type="ARBA" id="ARBA00023141"/>
    </source>
</evidence>
<dbReference type="InterPro" id="IPR006218">
    <property type="entry name" value="DAHP1/KDSA"/>
</dbReference>
<dbReference type="AlphaFoldDB" id="A0A511AE35"/>
<dbReference type="EC" id="2.5.1.54" evidence="8"/>
<accession>A0A511AE35</accession>
<dbReference type="GO" id="GO:0003849">
    <property type="term" value="F:3-deoxy-7-phosphoheptulonate synthase activity"/>
    <property type="evidence" value="ECO:0007669"/>
    <property type="project" value="UniProtKB-EC"/>
</dbReference>
<comment type="catalytic activity">
    <reaction evidence="7 8">
        <text>D-erythrose 4-phosphate + phosphoenolpyruvate + H2O = 7-phospho-2-dehydro-3-deoxy-D-arabino-heptonate + phosphate</text>
        <dbReference type="Rhea" id="RHEA:14717"/>
        <dbReference type="ChEBI" id="CHEBI:15377"/>
        <dbReference type="ChEBI" id="CHEBI:16897"/>
        <dbReference type="ChEBI" id="CHEBI:43474"/>
        <dbReference type="ChEBI" id="CHEBI:58394"/>
        <dbReference type="ChEBI" id="CHEBI:58702"/>
        <dbReference type="EC" id="2.5.1.54"/>
    </reaction>
</comment>
<dbReference type="GO" id="GO:0005737">
    <property type="term" value="C:cytoplasm"/>
    <property type="evidence" value="ECO:0007669"/>
    <property type="project" value="TreeGrafter"/>
</dbReference>
<dbReference type="PANTHER" id="PTHR21225">
    <property type="entry name" value="PHOSPHO-2-DEHYDRO-3-DEOXYHEPTONATE ALDOLASE DAHP SYNTHETASE"/>
    <property type="match status" value="1"/>
</dbReference>
<dbReference type="FunFam" id="3.20.20.70:FF:000005">
    <property type="entry name" value="Phospho-2-dehydro-3-deoxyheptonate aldolase"/>
    <property type="match status" value="1"/>
</dbReference>
<feature type="domain" description="DAHP synthetase I/KDSA" evidence="9">
    <location>
        <begin position="50"/>
        <end position="344"/>
    </location>
</feature>
<dbReference type="Gene3D" id="3.20.20.70">
    <property type="entry name" value="Aldolase class I"/>
    <property type="match status" value="1"/>
</dbReference>
<dbReference type="RefSeq" id="WP_147039054.1">
    <property type="nucleotide sequence ID" value="NZ_BJUW01000006.1"/>
</dbReference>
<reference evidence="10 11" key="1">
    <citation type="submission" date="2019-07" db="EMBL/GenBank/DDBJ databases">
        <title>Whole genome shotgun sequence of Microbacterium aerolatum NBRC 103071.</title>
        <authorList>
            <person name="Hosoyama A."/>
            <person name="Uohara A."/>
            <person name="Ohji S."/>
            <person name="Ichikawa N."/>
        </authorList>
    </citation>
    <scope>NUCLEOTIDE SEQUENCE [LARGE SCALE GENOMIC DNA]</scope>
    <source>
        <strain evidence="10 11">NBRC 103071</strain>
    </source>
</reference>
<comment type="function">
    <text evidence="1 8">Stereospecific condensation of phosphoenolpyruvate (PEP) and D-erythrose-4-phosphate (E4P) giving rise to 3-deoxy-D-arabino-heptulosonate-7-phosphate (DAHP).</text>
</comment>
<evidence type="ECO:0000256" key="7">
    <source>
        <dbReference type="ARBA" id="ARBA00047508"/>
    </source>
</evidence>